<organism evidence="2 3">
    <name type="scientific">Ambrosiozyma monospora</name>
    <name type="common">Yeast</name>
    <name type="synonym">Endomycopsis monosporus</name>
    <dbReference type="NCBI Taxonomy" id="43982"/>
    <lineage>
        <taxon>Eukaryota</taxon>
        <taxon>Fungi</taxon>
        <taxon>Dikarya</taxon>
        <taxon>Ascomycota</taxon>
        <taxon>Saccharomycotina</taxon>
        <taxon>Pichiomycetes</taxon>
        <taxon>Pichiales</taxon>
        <taxon>Pichiaceae</taxon>
        <taxon>Ambrosiozyma</taxon>
    </lineage>
</organism>
<sequence>MDNFIPPMMDCERDVYLRSDLSVNFSVSVANVLTKTQQPFAYNFNYKVQDTTYELSQAQLDPVGHKITPVPDVFQFIDKIQMRQDEFLFGSVCKFGCDVEVEKCSKTSSQRSSRDSEPKKKKSWFGKKLFK</sequence>
<evidence type="ECO:0000313" key="2">
    <source>
        <dbReference type="EMBL" id="GMG56123.1"/>
    </source>
</evidence>
<dbReference type="AlphaFoldDB" id="A0A9W6Z4M4"/>
<feature type="region of interest" description="Disordered" evidence="1">
    <location>
        <begin position="107"/>
        <end position="131"/>
    </location>
</feature>
<dbReference type="EMBL" id="BSXU01006936">
    <property type="protein sequence ID" value="GMG56123.1"/>
    <property type="molecule type" value="Genomic_DNA"/>
</dbReference>
<dbReference type="Proteomes" id="UP001165063">
    <property type="component" value="Unassembled WGS sequence"/>
</dbReference>
<comment type="caution">
    <text evidence="2">The sequence shown here is derived from an EMBL/GenBank/DDBJ whole genome shotgun (WGS) entry which is preliminary data.</text>
</comment>
<gene>
    <name evidence="2" type="ORF">Amon01_000819200</name>
</gene>
<keyword evidence="3" id="KW-1185">Reference proteome</keyword>
<protein>
    <submittedName>
        <fullName evidence="2">Unnamed protein product</fullName>
    </submittedName>
</protein>
<evidence type="ECO:0000313" key="3">
    <source>
        <dbReference type="Proteomes" id="UP001165063"/>
    </source>
</evidence>
<name>A0A9W6Z4M4_AMBMO</name>
<feature type="compositionally biased region" description="Basic residues" evidence="1">
    <location>
        <begin position="119"/>
        <end position="131"/>
    </location>
</feature>
<accession>A0A9W6Z4M4</accession>
<reference evidence="2" key="1">
    <citation type="submission" date="2023-04" db="EMBL/GenBank/DDBJ databases">
        <title>Ambrosiozyma monospora NBRC 1965.</title>
        <authorList>
            <person name="Ichikawa N."/>
            <person name="Sato H."/>
            <person name="Tonouchi N."/>
        </authorList>
    </citation>
    <scope>NUCLEOTIDE SEQUENCE</scope>
    <source>
        <strain evidence="2">NBRC 1965</strain>
    </source>
</reference>
<proteinExistence type="predicted"/>
<evidence type="ECO:0000256" key="1">
    <source>
        <dbReference type="SAM" id="MobiDB-lite"/>
    </source>
</evidence>